<gene>
    <name evidence="4" type="ORF">GCM10007414_00550</name>
</gene>
<accession>A0ABQ1HUK1</accession>
<protein>
    <submittedName>
        <fullName evidence="4">NAD-dependent dehydratase</fullName>
    </submittedName>
</protein>
<reference evidence="5" key="1">
    <citation type="journal article" date="2019" name="Int. J. Syst. Evol. Microbiol.">
        <title>The Global Catalogue of Microorganisms (GCM) 10K type strain sequencing project: providing services to taxonomists for standard genome sequencing and annotation.</title>
        <authorList>
            <consortium name="The Broad Institute Genomics Platform"/>
            <consortium name="The Broad Institute Genome Sequencing Center for Infectious Disease"/>
            <person name="Wu L."/>
            <person name="Ma J."/>
        </authorList>
    </citation>
    <scope>NUCLEOTIDE SEQUENCE [LARGE SCALE GENOMIC DNA]</scope>
    <source>
        <strain evidence="5">CGMCC 1.10131</strain>
    </source>
</reference>
<dbReference type="Proteomes" id="UP000651977">
    <property type="component" value="Unassembled WGS sequence"/>
</dbReference>
<dbReference type="Gene3D" id="3.40.50.720">
    <property type="entry name" value="NAD(P)-binding Rossmann-like Domain"/>
    <property type="match status" value="1"/>
</dbReference>
<dbReference type="EMBL" id="BMDY01000001">
    <property type="protein sequence ID" value="GGA91829.1"/>
    <property type="molecule type" value="Genomic_DNA"/>
</dbReference>
<evidence type="ECO:0000259" key="3">
    <source>
        <dbReference type="Pfam" id="PF01370"/>
    </source>
</evidence>
<keyword evidence="1" id="KW-0560">Oxidoreductase</keyword>
<dbReference type="InterPro" id="IPR050425">
    <property type="entry name" value="NAD(P)_dehydrat-like"/>
</dbReference>
<evidence type="ECO:0000256" key="1">
    <source>
        <dbReference type="ARBA" id="ARBA00023002"/>
    </source>
</evidence>
<sequence>MTSQLHVLVTGANGHLGNNLLRELLKHGHFKVKGSVRNINDKRPFIGLDCNIVYADMFDRQSLASAFRDVDILFHVAAVFSHWSRHPKRDILQANLTQTKNVFELAKEYGVDKVVYVSSIAALDANQAVMDESTWGSHFPNMYFKSKNAAEQLAWRLAEQLNIDMVSVLPSAMIGGHVYRQLTPTMNLIDKILSNSLPFDPQYHINFVDVEDVAKGMILAAEKGRVGHRYILGTEQSMSTTELFHLAHQINPLIKIPNKLGKSLQLLLATLFESWAFISGQPPLLMRGNVRHYFKKDELLCIDKAKTELGYRPRPAEQVVKALMSESKQSRLREPSASSS</sequence>
<keyword evidence="5" id="KW-1185">Reference proteome</keyword>
<dbReference type="InterPro" id="IPR036291">
    <property type="entry name" value="NAD(P)-bd_dom_sf"/>
</dbReference>
<organism evidence="4 5">
    <name type="scientific">Agarivorans gilvus</name>
    <dbReference type="NCBI Taxonomy" id="680279"/>
    <lineage>
        <taxon>Bacteria</taxon>
        <taxon>Pseudomonadati</taxon>
        <taxon>Pseudomonadota</taxon>
        <taxon>Gammaproteobacteria</taxon>
        <taxon>Alteromonadales</taxon>
        <taxon>Alteromonadaceae</taxon>
        <taxon>Agarivorans</taxon>
    </lineage>
</organism>
<evidence type="ECO:0000313" key="4">
    <source>
        <dbReference type="EMBL" id="GGA91829.1"/>
    </source>
</evidence>
<evidence type="ECO:0000256" key="2">
    <source>
        <dbReference type="ARBA" id="ARBA00023445"/>
    </source>
</evidence>
<dbReference type="InterPro" id="IPR001509">
    <property type="entry name" value="Epimerase_deHydtase"/>
</dbReference>
<dbReference type="RefSeq" id="WP_083481470.1">
    <property type="nucleotide sequence ID" value="NZ_BMDY01000001.1"/>
</dbReference>
<comment type="caution">
    <text evidence="4">The sequence shown here is derived from an EMBL/GenBank/DDBJ whole genome shotgun (WGS) entry which is preliminary data.</text>
</comment>
<feature type="domain" description="NAD-dependent epimerase/dehydratase" evidence="3">
    <location>
        <begin position="7"/>
        <end position="233"/>
    </location>
</feature>
<dbReference type="PANTHER" id="PTHR10366">
    <property type="entry name" value="NAD DEPENDENT EPIMERASE/DEHYDRATASE"/>
    <property type="match status" value="1"/>
</dbReference>
<dbReference type="Pfam" id="PF01370">
    <property type="entry name" value="Epimerase"/>
    <property type="match status" value="1"/>
</dbReference>
<dbReference type="SUPFAM" id="SSF51735">
    <property type="entry name" value="NAD(P)-binding Rossmann-fold domains"/>
    <property type="match status" value="1"/>
</dbReference>
<evidence type="ECO:0000313" key="5">
    <source>
        <dbReference type="Proteomes" id="UP000651977"/>
    </source>
</evidence>
<dbReference type="PANTHER" id="PTHR10366:SF564">
    <property type="entry name" value="STEROL-4-ALPHA-CARBOXYLATE 3-DEHYDROGENASE, DECARBOXYLATING"/>
    <property type="match status" value="1"/>
</dbReference>
<comment type="similarity">
    <text evidence="2">Belongs to the NAD(P)-dependent epimerase/dehydratase family. Dihydroflavonol-4-reductase subfamily.</text>
</comment>
<proteinExistence type="inferred from homology"/>
<name>A0ABQ1HUK1_9ALTE</name>